<evidence type="ECO:0000256" key="3">
    <source>
        <dbReference type="ARBA" id="ARBA00008002"/>
    </source>
</evidence>
<dbReference type="OrthoDB" id="194468at2759"/>
<name>A0A024URQ8_9STRA</name>
<dbReference type="GO" id="GO:0005737">
    <property type="term" value="C:cytoplasm"/>
    <property type="evidence" value="ECO:0007669"/>
    <property type="project" value="InterPro"/>
</dbReference>
<evidence type="ECO:0000256" key="5">
    <source>
        <dbReference type="ARBA" id="ARBA00013406"/>
    </source>
</evidence>
<comment type="similarity">
    <text evidence="3">Belongs to the metallo-dependent hydrolases superfamily. HutI family.</text>
</comment>
<evidence type="ECO:0000256" key="8">
    <source>
        <dbReference type="ARBA" id="ARBA00022808"/>
    </source>
</evidence>
<dbReference type="STRING" id="157072.A0A024URQ8"/>
<dbReference type="PANTHER" id="PTHR42752:SF1">
    <property type="entry name" value="IMIDAZOLONEPROPIONASE-RELATED"/>
    <property type="match status" value="1"/>
</dbReference>
<dbReference type="MEROPS" id="M38.980"/>
<dbReference type="SUPFAM" id="SSF51338">
    <property type="entry name" value="Composite domain of metallo-dependent hydrolases"/>
    <property type="match status" value="1"/>
</dbReference>
<dbReference type="AlphaFoldDB" id="A0A024URQ8"/>
<gene>
    <name evidence="12" type="ORF">H310_00926</name>
</gene>
<dbReference type="GO" id="GO:0019556">
    <property type="term" value="P:L-histidine catabolic process to glutamate and formamide"/>
    <property type="evidence" value="ECO:0007669"/>
    <property type="project" value="UniProtKB-UniPathway"/>
</dbReference>
<dbReference type="GeneID" id="20077976"/>
<organism evidence="12">
    <name type="scientific">Aphanomyces invadans</name>
    <dbReference type="NCBI Taxonomy" id="157072"/>
    <lineage>
        <taxon>Eukaryota</taxon>
        <taxon>Sar</taxon>
        <taxon>Stramenopiles</taxon>
        <taxon>Oomycota</taxon>
        <taxon>Saprolegniomycetes</taxon>
        <taxon>Saprolegniales</taxon>
        <taxon>Verrucalvaceae</taxon>
        <taxon>Aphanomyces</taxon>
    </lineage>
</organism>
<dbReference type="InterPro" id="IPR006680">
    <property type="entry name" value="Amidohydro-rel"/>
</dbReference>
<dbReference type="Gene3D" id="2.30.40.10">
    <property type="entry name" value="Urease, subunit C, domain 1"/>
    <property type="match status" value="1"/>
</dbReference>
<feature type="domain" description="Amidohydrolase-related" evidence="11">
    <location>
        <begin position="84"/>
        <end position="426"/>
    </location>
</feature>
<dbReference type="GO" id="GO:0019557">
    <property type="term" value="P:L-histidine catabolic process to glutamate and formate"/>
    <property type="evidence" value="ECO:0007669"/>
    <property type="project" value="UniProtKB-UniPathway"/>
</dbReference>
<dbReference type="InterPro" id="IPR011059">
    <property type="entry name" value="Metal-dep_hydrolase_composite"/>
</dbReference>
<dbReference type="GO" id="GO:0046872">
    <property type="term" value="F:metal ion binding"/>
    <property type="evidence" value="ECO:0007669"/>
    <property type="project" value="UniProtKB-KW"/>
</dbReference>
<dbReference type="CDD" id="cd01296">
    <property type="entry name" value="Imidazolone-5PH"/>
    <property type="match status" value="1"/>
</dbReference>
<sequence length="434" mass="46541">MTGSTFRLRVRNAKQLVQVCSNNERVKCGADQDSVAIIEDGALVVDADGKFAFVGTTAAADAWIQAQPQPVTFENDFDATGMCILPGLVDGHTHPVWSGSRVDEFALKLAGASYMQVHAMGGGINSTVRSTRASSEAELLGLLKKRLDRMLKCGTTVVEAKSGYGLETETEIKMLRVLEKASKFHPIDVVATYLGGHSVPDGMTAAEATLDIVQNQIPALLRAQAAGEINPTFIDVFCEKGVFEYNDTKTILQAGKDAGLKINFHGDELHPMNSGALCNCLQAHAASHLEMLDSANVQAMAEVGTIAVLLPTTMYILKLPSPPARELISTNVAVALGSDYNPNAHCLSMPLTMHMACCLMKMTMKEALVGATINAAASVDRADTHGSIEVGKHADLLVLDAPQWEHLIYEMVDPPIQHVVKNGRFVVSDGRFVA</sequence>
<evidence type="ECO:0000256" key="9">
    <source>
        <dbReference type="ARBA" id="ARBA00022833"/>
    </source>
</evidence>
<dbReference type="eggNOG" id="KOG3968">
    <property type="taxonomic scope" value="Eukaryota"/>
</dbReference>
<comment type="pathway">
    <text evidence="2">Amino-acid degradation; L-histidine degradation into L-glutamate; N-formimidoyl-L-glutamate from L-histidine: step 3/3.</text>
</comment>
<keyword evidence="6" id="KW-0479">Metal-binding</keyword>
<evidence type="ECO:0000313" key="12">
    <source>
        <dbReference type="EMBL" id="ETW08313.1"/>
    </source>
</evidence>
<dbReference type="Gene3D" id="3.20.20.140">
    <property type="entry name" value="Metal-dependent hydrolases"/>
    <property type="match status" value="1"/>
</dbReference>
<dbReference type="SUPFAM" id="SSF51556">
    <property type="entry name" value="Metallo-dependent hydrolases"/>
    <property type="match status" value="1"/>
</dbReference>
<protein>
    <recommendedName>
        <fullName evidence="5">Probable imidazolonepropionase</fullName>
        <ecNumber evidence="4">3.5.2.7</ecNumber>
    </recommendedName>
</protein>
<reference evidence="12" key="1">
    <citation type="submission" date="2013-12" db="EMBL/GenBank/DDBJ databases">
        <title>The Genome Sequence of Aphanomyces invadans NJM9701.</title>
        <authorList>
            <consortium name="The Broad Institute Genomics Platform"/>
            <person name="Russ C."/>
            <person name="Tyler B."/>
            <person name="van West P."/>
            <person name="Dieguez-Uribeondo J."/>
            <person name="Young S.K."/>
            <person name="Zeng Q."/>
            <person name="Gargeya S."/>
            <person name="Fitzgerald M."/>
            <person name="Abouelleil A."/>
            <person name="Alvarado L."/>
            <person name="Chapman S.B."/>
            <person name="Gainer-Dewar J."/>
            <person name="Goldberg J."/>
            <person name="Griggs A."/>
            <person name="Gujja S."/>
            <person name="Hansen M."/>
            <person name="Howarth C."/>
            <person name="Imamovic A."/>
            <person name="Ireland A."/>
            <person name="Larimer J."/>
            <person name="McCowan C."/>
            <person name="Murphy C."/>
            <person name="Pearson M."/>
            <person name="Poon T.W."/>
            <person name="Priest M."/>
            <person name="Roberts A."/>
            <person name="Saif S."/>
            <person name="Shea T."/>
            <person name="Sykes S."/>
            <person name="Wortman J."/>
            <person name="Nusbaum C."/>
            <person name="Birren B."/>
        </authorList>
    </citation>
    <scope>NUCLEOTIDE SEQUENCE [LARGE SCALE GENOMIC DNA]</scope>
    <source>
        <strain evidence="12">NJM9701</strain>
    </source>
</reference>
<keyword evidence="9" id="KW-0862">Zinc</keyword>
<proteinExistence type="inferred from homology"/>
<accession>A0A024URQ8</accession>
<dbReference type="GO" id="GO:0050480">
    <property type="term" value="F:imidazolonepropionase activity"/>
    <property type="evidence" value="ECO:0007669"/>
    <property type="project" value="UniProtKB-EC"/>
</dbReference>
<dbReference type="FunFam" id="3.20.20.140:FF:000007">
    <property type="entry name" value="Imidazolonepropionase"/>
    <property type="match status" value="1"/>
</dbReference>
<keyword evidence="7" id="KW-0378">Hydrolase</keyword>
<dbReference type="RefSeq" id="XP_008862118.1">
    <property type="nucleotide sequence ID" value="XM_008863896.1"/>
</dbReference>
<evidence type="ECO:0000259" key="11">
    <source>
        <dbReference type="Pfam" id="PF01979"/>
    </source>
</evidence>
<dbReference type="EC" id="3.5.2.7" evidence="4"/>
<dbReference type="PANTHER" id="PTHR42752">
    <property type="entry name" value="IMIDAZOLONEPROPIONASE"/>
    <property type="match status" value="1"/>
</dbReference>
<keyword evidence="8" id="KW-0369">Histidine metabolism</keyword>
<comment type="catalytic activity">
    <reaction evidence="1">
        <text>4-imidazolone-5-propanoate + H2O = N-formimidoyl-L-glutamate</text>
        <dbReference type="Rhea" id="RHEA:23660"/>
        <dbReference type="ChEBI" id="CHEBI:15377"/>
        <dbReference type="ChEBI" id="CHEBI:58928"/>
        <dbReference type="ChEBI" id="CHEBI:77893"/>
        <dbReference type="EC" id="3.5.2.7"/>
    </reaction>
</comment>
<dbReference type="NCBIfam" id="TIGR01224">
    <property type="entry name" value="hutI"/>
    <property type="match status" value="1"/>
</dbReference>
<evidence type="ECO:0000256" key="7">
    <source>
        <dbReference type="ARBA" id="ARBA00022801"/>
    </source>
</evidence>
<dbReference type="EMBL" id="KI913953">
    <property type="protein sequence ID" value="ETW08313.1"/>
    <property type="molecule type" value="Genomic_DNA"/>
</dbReference>
<evidence type="ECO:0000256" key="10">
    <source>
        <dbReference type="ARBA" id="ARBA00023004"/>
    </source>
</evidence>
<keyword evidence="10" id="KW-0408">Iron</keyword>
<evidence type="ECO:0000256" key="2">
    <source>
        <dbReference type="ARBA" id="ARBA00004758"/>
    </source>
</evidence>
<dbReference type="Pfam" id="PF01979">
    <property type="entry name" value="Amidohydro_1"/>
    <property type="match status" value="1"/>
</dbReference>
<dbReference type="VEuPathDB" id="FungiDB:H310_00926"/>
<evidence type="ECO:0000256" key="4">
    <source>
        <dbReference type="ARBA" id="ARBA00012864"/>
    </source>
</evidence>
<dbReference type="InterPro" id="IPR032466">
    <property type="entry name" value="Metal_Hydrolase"/>
</dbReference>
<evidence type="ECO:0000256" key="6">
    <source>
        <dbReference type="ARBA" id="ARBA00022723"/>
    </source>
</evidence>
<dbReference type="UniPathway" id="UPA00379">
    <property type="reaction ID" value="UER00551"/>
</dbReference>
<dbReference type="InterPro" id="IPR005920">
    <property type="entry name" value="HutI"/>
</dbReference>
<evidence type="ECO:0000256" key="1">
    <source>
        <dbReference type="ARBA" id="ARBA00000853"/>
    </source>
</evidence>